<protein>
    <submittedName>
        <fullName evidence="1">Uncharacterized protein</fullName>
    </submittedName>
</protein>
<name>A0ABR1V211_9PEZI</name>
<dbReference type="EMBL" id="JAQQWM010000005">
    <property type="protein sequence ID" value="KAK8064310.1"/>
    <property type="molecule type" value="Genomic_DNA"/>
</dbReference>
<evidence type="ECO:0000313" key="1">
    <source>
        <dbReference type="EMBL" id="KAK8064310.1"/>
    </source>
</evidence>
<dbReference type="PANTHER" id="PTHR35179:SF2">
    <property type="entry name" value="START DOMAIN-CONTAINING PROTEIN"/>
    <property type="match status" value="1"/>
</dbReference>
<reference evidence="1 2" key="1">
    <citation type="submission" date="2023-01" db="EMBL/GenBank/DDBJ databases">
        <title>Analysis of 21 Apiospora genomes using comparative genomics revels a genus with tremendous synthesis potential of carbohydrate active enzymes and secondary metabolites.</title>
        <authorList>
            <person name="Sorensen T."/>
        </authorList>
    </citation>
    <scope>NUCLEOTIDE SEQUENCE [LARGE SCALE GENOMIC DNA]</scope>
    <source>
        <strain evidence="1 2">CBS 83171</strain>
    </source>
</reference>
<organism evidence="1 2">
    <name type="scientific">Apiospora saccharicola</name>
    <dbReference type="NCBI Taxonomy" id="335842"/>
    <lineage>
        <taxon>Eukaryota</taxon>
        <taxon>Fungi</taxon>
        <taxon>Dikarya</taxon>
        <taxon>Ascomycota</taxon>
        <taxon>Pezizomycotina</taxon>
        <taxon>Sordariomycetes</taxon>
        <taxon>Xylariomycetidae</taxon>
        <taxon>Amphisphaeriales</taxon>
        <taxon>Apiosporaceae</taxon>
        <taxon>Apiospora</taxon>
    </lineage>
</organism>
<proteinExistence type="predicted"/>
<sequence>MLEKLPEYMTRGLGAWMQAIQRPVLRELEPHAERIGIHDVEVLSSYNWVSPDYPPTIMVPGGPRVLRKDIGAVQLEKPTRELRDLYPTSTRLPLGAPTQPMFQAVRALRPECRFDNVDVVTSRIVLTMLLNFCKWGLSDFRLNATVVNDSLILEHCPKWTSMLAKNGSGYGFNFEEYMTAYPEGLEASDSHWRILRYKLGPMTWVIHYESDATKEPYGRFDSQKPVVIPARDHESATVVLKGHLTPQEETIEIKSKNGIHRWTPIQVEPAIWAGCTGHLLLGRLHQGMVEEVKIGDYRERNESQWFHKFPQHRLHALPLLIRALTRGVRKAPSGQAGLVFRAHPWERVEVFDADPQQGPIVSQEMRETFWGPKRRKRVRGGSLRGESL</sequence>
<comment type="caution">
    <text evidence="1">The sequence shown here is derived from an EMBL/GenBank/DDBJ whole genome shotgun (WGS) entry which is preliminary data.</text>
</comment>
<accession>A0ABR1V211</accession>
<gene>
    <name evidence="1" type="ORF">PG996_008962</name>
</gene>
<dbReference type="PANTHER" id="PTHR35179">
    <property type="entry name" value="PROTEIN CBG02620"/>
    <property type="match status" value="1"/>
</dbReference>
<evidence type="ECO:0000313" key="2">
    <source>
        <dbReference type="Proteomes" id="UP001446871"/>
    </source>
</evidence>
<keyword evidence="2" id="KW-1185">Reference proteome</keyword>
<dbReference type="Proteomes" id="UP001446871">
    <property type="component" value="Unassembled WGS sequence"/>
</dbReference>